<keyword evidence="1" id="KW-0472">Membrane</keyword>
<protein>
    <submittedName>
        <fullName evidence="2">Uncharacterized protein</fullName>
    </submittedName>
</protein>
<sequence>MWSLRGDMDPVGLSILGVQFVREPGSGGGPIRALQFLVHAPPLRPLVRDPNEKVVTTSTSASMSDDGKVMSPRDAAWIGAGFIAAVVVAVAVVMGLARRRRRRRMAGLGKWHALEEGQLGAAEVEVKGGLVEVGVGGDEDESQVLHAELA</sequence>
<gene>
    <name evidence="2" type="ORF">BCR44DRAFT_1438929</name>
</gene>
<keyword evidence="1" id="KW-0812">Transmembrane</keyword>
<proteinExistence type="predicted"/>
<accession>A0A1Y2HEL7</accession>
<evidence type="ECO:0000313" key="3">
    <source>
        <dbReference type="Proteomes" id="UP000193411"/>
    </source>
</evidence>
<organism evidence="2 3">
    <name type="scientific">Catenaria anguillulae PL171</name>
    <dbReference type="NCBI Taxonomy" id="765915"/>
    <lineage>
        <taxon>Eukaryota</taxon>
        <taxon>Fungi</taxon>
        <taxon>Fungi incertae sedis</taxon>
        <taxon>Blastocladiomycota</taxon>
        <taxon>Blastocladiomycetes</taxon>
        <taxon>Blastocladiales</taxon>
        <taxon>Catenariaceae</taxon>
        <taxon>Catenaria</taxon>
    </lineage>
</organism>
<keyword evidence="3" id="KW-1185">Reference proteome</keyword>
<dbReference type="AlphaFoldDB" id="A0A1Y2HEL7"/>
<feature type="transmembrane region" description="Helical" evidence="1">
    <location>
        <begin position="75"/>
        <end position="97"/>
    </location>
</feature>
<evidence type="ECO:0000313" key="2">
    <source>
        <dbReference type="EMBL" id="ORZ33006.1"/>
    </source>
</evidence>
<dbReference type="Proteomes" id="UP000193411">
    <property type="component" value="Unassembled WGS sequence"/>
</dbReference>
<keyword evidence="1" id="KW-1133">Transmembrane helix</keyword>
<dbReference type="EMBL" id="MCFL01000039">
    <property type="protein sequence ID" value="ORZ33006.1"/>
    <property type="molecule type" value="Genomic_DNA"/>
</dbReference>
<evidence type="ECO:0000256" key="1">
    <source>
        <dbReference type="SAM" id="Phobius"/>
    </source>
</evidence>
<reference evidence="2 3" key="1">
    <citation type="submission" date="2016-07" db="EMBL/GenBank/DDBJ databases">
        <title>Pervasive Adenine N6-methylation of Active Genes in Fungi.</title>
        <authorList>
            <consortium name="DOE Joint Genome Institute"/>
            <person name="Mondo S.J."/>
            <person name="Dannebaum R.O."/>
            <person name="Kuo R.C."/>
            <person name="Labutti K."/>
            <person name="Haridas S."/>
            <person name="Kuo A."/>
            <person name="Salamov A."/>
            <person name="Ahrendt S.R."/>
            <person name="Lipzen A."/>
            <person name="Sullivan W."/>
            <person name="Andreopoulos W.B."/>
            <person name="Clum A."/>
            <person name="Lindquist E."/>
            <person name="Daum C."/>
            <person name="Ramamoorthy G.K."/>
            <person name="Gryganskyi A."/>
            <person name="Culley D."/>
            <person name="Magnuson J.K."/>
            <person name="James T.Y."/>
            <person name="O'Malley M.A."/>
            <person name="Stajich J.E."/>
            <person name="Spatafora J.W."/>
            <person name="Visel A."/>
            <person name="Grigoriev I.V."/>
        </authorList>
    </citation>
    <scope>NUCLEOTIDE SEQUENCE [LARGE SCALE GENOMIC DNA]</scope>
    <source>
        <strain evidence="2 3">PL171</strain>
    </source>
</reference>
<name>A0A1Y2HEL7_9FUNG</name>
<comment type="caution">
    <text evidence="2">The sequence shown here is derived from an EMBL/GenBank/DDBJ whole genome shotgun (WGS) entry which is preliminary data.</text>
</comment>